<name>A0ABZ2XQS1_9RHOB</name>
<sequence>MIPVQKQLAEKYEQHSELMQSMANSIGVDMGKAVLRDELRFFPYRDLVFRCTRCTQVEACKGWVAAQDGTATQTPDYCRNKGILDTLRSAV</sequence>
<organism evidence="2 3">
    <name type="scientific">Aliisedimentitalea scapharcae</name>
    <dbReference type="NCBI Taxonomy" id="1524259"/>
    <lineage>
        <taxon>Bacteria</taxon>
        <taxon>Pseudomonadati</taxon>
        <taxon>Pseudomonadota</taxon>
        <taxon>Alphaproteobacteria</taxon>
        <taxon>Rhodobacterales</taxon>
        <taxon>Roseobacteraceae</taxon>
        <taxon>Aliisedimentitalea</taxon>
    </lineage>
</organism>
<reference evidence="2 3" key="1">
    <citation type="submission" date="2023-04" db="EMBL/GenBank/DDBJ databases">
        <title>Complete genome sequence of Alisedimentitalea scapharcae.</title>
        <authorList>
            <person name="Rong J.-C."/>
            <person name="Yi M.-L."/>
            <person name="Zhao Q."/>
        </authorList>
    </citation>
    <scope>NUCLEOTIDE SEQUENCE [LARGE SCALE GENOMIC DNA]</scope>
    <source>
        <strain evidence="2 3">KCTC 42119</strain>
    </source>
</reference>
<protein>
    <submittedName>
        <fullName evidence="2">DUF6455 family protein</fullName>
    </submittedName>
</protein>
<proteinExistence type="predicted"/>
<keyword evidence="3" id="KW-1185">Reference proteome</keyword>
<dbReference type="Proteomes" id="UP001623232">
    <property type="component" value="Chromosome"/>
</dbReference>
<dbReference type="EMBL" id="CP123584">
    <property type="protein sequence ID" value="WZK87669.1"/>
    <property type="molecule type" value="Genomic_DNA"/>
</dbReference>
<dbReference type="RefSeq" id="WP_406644946.1">
    <property type="nucleotide sequence ID" value="NZ_CP123584.1"/>
</dbReference>
<accession>A0ABZ2XQS1</accession>
<evidence type="ECO:0000313" key="3">
    <source>
        <dbReference type="Proteomes" id="UP001623232"/>
    </source>
</evidence>
<feature type="domain" description="DUF6455" evidence="1">
    <location>
        <begin position="9"/>
        <end position="89"/>
    </location>
</feature>
<dbReference type="InterPro" id="IPR045601">
    <property type="entry name" value="DUF6455"/>
</dbReference>
<evidence type="ECO:0000313" key="2">
    <source>
        <dbReference type="EMBL" id="WZK87669.1"/>
    </source>
</evidence>
<dbReference type="Pfam" id="PF20056">
    <property type="entry name" value="DUF6455"/>
    <property type="match status" value="1"/>
</dbReference>
<gene>
    <name evidence="2" type="ORF">QEZ52_13750</name>
</gene>
<evidence type="ECO:0000259" key="1">
    <source>
        <dbReference type="Pfam" id="PF20056"/>
    </source>
</evidence>